<organism evidence="1 2">
    <name type="scientific">Oidiodendron maius (strain Zn)</name>
    <dbReference type="NCBI Taxonomy" id="913774"/>
    <lineage>
        <taxon>Eukaryota</taxon>
        <taxon>Fungi</taxon>
        <taxon>Dikarya</taxon>
        <taxon>Ascomycota</taxon>
        <taxon>Pezizomycotina</taxon>
        <taxon>Leotiomycetes</taxon>
        <taxon>Leotiomycetes incertae sedis</taxon>
        <taxon>Myxotrichaceae</taxon>
        <taxon>Oidiodendron</taxon>
    </lineage>
</organism>
<dbReference type="InParanoid" id="A0A0C3I1Q2"/>
<reference evidence="1 2" key="1">
    <citation type="submission" date="2014-04" db="EMBL/GenBank/DDBJ databases">
        <authorList>
            <consortium name="DOE Joint Genome Institute"/>
            <person name="Kuo A."/>
            <person name="Martino E."/>
            <person name="Perotto S."/>
            <person name="Kohler A."/>
            <person name="Nagy L.G."/>
            <person name="Floudas D."/>
            <person name="Copeland A."/>
            <person name="Barry K.W."/>
            <person name="Cichocki N."/>
            <person name="Veneault-Fourrey C."/>
            <person name="LaButti K."/>
            <person name="Lindquist E.A."/>
            <person name="Lipzen A."/>
            <person name="Lundell T."/>
            <person name="Morin E."/>
            <person name="Murat C."/>
            <person name="Sun H."/>
            <person name="Tunlid A."/>
            <person name="Henrissat B."/>
            <person name="Grigoriev I.V."/>
            <person name="Hibbett D.S."/>
            <person name="Martin F."/>
            <person name="Nordberg H.P."/>
            <person name="Cantor M.N."/>
            <person name="Hua S.X."/>
        </authorList>
    </citation>
    <scope>NUCLEOTIDE SEQUENCE [LARGE SCALE GENOMIC DNA]</scope>
    <source>
        <strain evidence="1 2">Zn</strain>
    </source>
</reference>
<evidence type="ECO:0000313" key="1">
    <source>
        <dbReference type="EMBL" id="KIN09000.1"/>
    </source>
</evidence>
<protein>
    <submittedName>
        <fullName evidence="1">Uncharacterized protein</fullName>
    </submittedName>
</protein>
<dbReference type="PANTHER" id="PTHR37540">
    <property type="entry name" value="TRANSCRIPTION FACTOR (ACR-2), PUTATIVE-RELATED-RELATED"/>
    <property type="match status" value="1"/>
</dbReference>
<evidence type="ECO:0000313" key="2">
    <source>
        <dbReference type="Proteomes" id="UP000054321"/>
    </source>
</evidence>
<dbReference type="PANTHER" id="PTHR37540:SF5">
    <property type="entry name" value="TRANSCRIPTION FACTOR DOMAIN-CONTAINING PROTEIN"/>
    <property type="match status" value="1"/>
</dbReference>
<reference evidence="2" key="2">
    <citation type="submission" date="2015-01" db="EMBL/GenBank/DDBJ databases">
        <title>Evolutionary Origins and Diversification of the Mycorrhizal Mutualists.</title>
        <authorList>
            <consortium name="DOE Joint Genome Institute"/>
            <consortium name="Mycorrhizal Genomics Consortium"/>
            <person name="Kohler A."/>
            <person name="Kuo A."/>
            <person name="Nagy L.G."/>
            <person name="Floudas D."/>
            <person name="Copeland A."/>
            <person name="Barry K.W."/>
            <person name="Cichocki N."/>
            <person name="Veneault-Fourrey C."/>
            <person name="LaButti K."/>
            <person name="Lindquist E.A."/>
            <person name="Lipzen A."/>
            <person name="Lundell T."/>
            <person name="Morin E."/>
            <person name="Murat C."/>
            <person name="Riley R."/>
            <person name="Ohm R."/>
            <person name="Sun H."/>
            <person name="Tunlid A."/>
            <person name="Henrissat B."/>
            <person name="Grigoriev I.V."/>
            <person name="Hibbett D.S."/>
            <person name="Martin F."/>
        </authorList>
    </citation>
    <scope>NUCLEOTIDE SEQUENCE [LARGE SCALE GENOMIC DNA]</scope>
    <source>
        <strain evidence="2">Zn</strain>
    </source>
</reference>
<dbReference type="HOGENOM" id="CLU_556797_0_0_1"/>
<dbReference type="Proteomes" id="UP000054321">
    <property type="component" value="Unassembled WGS sequence"/>
</dbReference>
<keyword evidence="2" id="KW-1185">Reference proteome</keyword>
<proteinExistence type="predicted"/>
<gene>
    <name evidence="1" type="ORF">OIDMADRAFT_23732</name>
</gene>
<accession>A0A0C3I1Q2</accession>
<name>A0A0C3I1Q2_OIDMZ</name>
<dbReference type="AlphaFoldDB" id="A0A0C3I1Q2"/>
<dbReference type="OrthoDB" id="3524623at2759"/>
<sequence>MPHDASCNCDWCESVKHTDTKGAVIIVFNSKPDARRKPAKKQRPTWTSTTPLTFINTTNPGKQGLGDRKVIRTHVMSDYWRKIMAKKAQSRQPGVGGQGSNHMANSVGYSECHPSFHWQPLGKPDPFCSLPIKMQPFMYRLLDQYTSIIIHESCPKTAQHQNDLPRCHKSIWITKGLVDAAILRAILCITALYIDLASGQGFTSAQYLLKRDAIRTISDRVSNAESAVSDGTIAAVAYLAMEEGATLNFATSVSHMKGLKRMVEIRGGLSNLDKKLQCLIHLANLHSCDGISPTYFSWAKESTIQHQMTYPLFSIKIEDDIRWSTIIQGFDKSLLATFRVIKNLTIVLNQTTEISEGVDLLVIQVATTFVRGRTLVSGVMEGEKEQNVLPTLQNCLSDVNIETASCHYLLLWVVFCGGMVIHDSKDRSWFMARLRQITQILNLYDWQTLRLTLKGFLWVDNLHDMPGRLLWDVAVEQSPLELNNRLYSN</sequence>
<dbReference type="EMBL" id="KN832870">
    <property type="protein sequence ID" value="KIN09000.1"/>
    <property type="molecule type" value="Genomic_DNA"/>
</dbReference>